<evidence type="ECO:0000259" key="1">
    <source>
        <dbReference type="PROSITE" id="PS50943"/>
    </source>
</evidence>
<dbReference type="Proteomes" id="UP000033115">
    <property type="component" value="Chromosome"/>
</dbReference>
<protein>
    <submittedName>
        <fullName evidence="2">Transcriptional regulator, XRE family</fullName>
    </submittedName>
</protein>
<feature type="domain" description="HTH cro/C1-type" evidence="1">
    <location>
        <begin position="8"/>
        <end position="63"/>
    </location>
</feature>
<dbReference type="SUPFAM" id="SSF47413">
    <property type="entry name" value="lambda repressor-like DNA-binding domains"/>
    <property type="match status" value="1"/>
</dbReference>
<dbReference type="STRING" id="1548.CSCA_5188"/>
<organism evidence="2 3">
    <name type="scientific">Clostridium scatologenes</name>
    <dbReference type="NCBI Taxonomy" id="1548"/>
    <lineage>
        <taxon>Bacteria</taxon>
        <taxon>Bacillati</taxon>
        <taxon>Bacillota</taxon>
        <taxon>Clostridia</taxon>
        <taxon>Eubacteriales</taxon>
        <taxon>Clostridiaceae</taxon>
        <taxon>Clostridium</taxon>
    </lineage>
</organism>
<evidence type="ECO:0000313" key="2">
    <source>
        <dbReference type="EMBL" id="AKA72313.1"/>
    </source>
</evidence>
<dbReference type="PROSITE" id="PS50943">
    <property type="entry name" value="HTH_CROC1"/>
    <property type="match status" value="1"/>
</dbReference>
<reference evidence="2 3" key="1">
    <citation type="journal article" date="2015" name="J. Biotechnol.">
        <title>Complete genome sequence of a malodorant-producing acetogen, Clostridium scatologenes ATCC 25775(T).</title>
        <authorList>
            <person name="Zhu Z."/>
            <person name="Guo T."/>
            <person name="Zheng H."/>
            <person name="Song T."/>
            <person name="Ouyang P."/>
            <person name="Xie J."/>
        </authorList>
    </citation>
    <scope>NUCLEOTIDE SEQUENCE [LARGE SCALE GENOMIC DNA]</scope>
    <source>
        <strain evidence="2 3">ATCC 25775</strain>
    </source>
</reference>
<dbReference type="SMART" id="SM00530">
    <property type="entry name" value="HTH_XRE"/>
    <property type="match status" value="1"/>
</dbReference>
<dbReference type="EMBL" id="CP009933">
    <property type="protein sequence ID" value="AKA72313.1"/>
    <property type="molecule type" value="Genomic_DNA"/>
</dbReference>
<keyword evidence="3" id="KW-1185">Reference proteome</keyword>
<accession>A0A0E3MAQ0</accession>
<dbReference type="Gene3D" id="1.10.260.40">
    <property type="entry name" value="lambda repressor-like DNA-binding domains"/>
    <property type="match status" value="1"/>
</dbReference>
<dbReference type="CDD" id="cd00093">
    <property type="entry name" value="HTH_XRE"/>
    <property type="match status" value="1"/>
</dbReference>
<name>A0A0E3MAQ0_CLOSL</name>
<gene>
    <name evidence="2" type="ORF">CSCA_5188</name>
</gene>
<evidence type="ECO:0000313" key="3">
    <source>
        <dbReference type="Proteomes" id="UP000033115"/>
    </source>
</evidence>
<dbReference type="Pfam" id="PF01381">
    <property type="entry name" value="HTH_3"/>
    <property type="match status" value="1"/>
</dbReference>
<dbReference type="AlphaFoldDB" id="A0A0E3MAQ0"/>
<dbReference type="InterPro" id="IPR010982">
    <property type="entry name" value="Lambda_DNA-bd_dom_sf"/>
</dbReference>
<sequence>MQPNKKYIIDLIHKSNWSQNKFAMKAGVSKTTISRWVNGKRGAGAELIAGIIRAFPNEPINKLFFL</sequence>
<proteinExistence type="predicted"/>
<dbReference type="HOGENOM" id="CLU_176794_2_0_9"/>
<dbReference type="InterPro" id="IPR001387">
    <property type="entry name" value="Cro/C1-type_HTH"/>
</dbReference>
<dbReference type="RefSeq" id="WP_026366500.1">
    <property type="nucleotide sequence ID" value="NZ_CP009933.1"/>
</dbReference>
<dbReference type="GO" id="GO:0003677">
    <property type="term" value="F:DNA binding"/>
    <property type="evidence" value="ECO:0007669"/>
    <property type="project" value="InterPro"/>
</dbReference>
<dbReference type="KEGG" id="csq:CSCA_5188"/>